<dbReference type="InterPro" id="IPR011990">
    <property type="entry name" value="TPR-like_helical_dom_sf"/>
</dbReference>
<organism evidence="2 3">
    <name type="scientific">Streptomyces atriruber</name>
    <dbReference type="NCBI Taxonomy" id="545121"/>
    <lineage>
        <taxon>Bacteria</taxon>
        <taxon>Bacillati</taxon>
        <taxon>Actinomycetota</taxon>
        <taxon>Actinomycetes</taxon>
        <taxon>Kitasatosporales</taxon>
        <taxon>Streptomycetaceae</taxon>
        <taxon>Streptomyces</taxon>
    </lineage>
</organism>
<sequence>MSTDLHTWGTTAELVGRELDLVAVQGRLQDHSARLITLTGAGGVGKSRLAAEAARRTAGLFPGGVHPLDLPACADLETALKHIDQIVAGTTRRTLLLLDGVEHVAAELAPVLAGHLTAAPALTVLATGQEVLRIYGEQVVPVPPLPTPGPLLAPDVADVQDNPAVRLLTGCAHAANPAFALTAENVEAVVDICNLLEGVPLVLELAARRLRLYPAQELRAWLQRGGDSHLPGPVDVPPRQRSTPAIAEWSCRGLSQGQRALLARLALFRHGLTLATAEKVSPLDAGETAVALEALLDRHLLTLEENPRTDSRLTMSRTLRAWGLALLDAAGAAQAAAARQAHARYYQKLLHTLEGRFQGSEQQRWLRAAAAEHDNVLAALHHLKDEHERRTAARGRLPDRDRPAALLERAALICASLYPWLIRGELTEGLRWFDSTERALQDEGAEDGEEHGERLRARARLCAGAGVLAAALGDHDGAAHRQRRALDMYQRLRDPGPAALASARRGHALFRCGDRAAGQALLSAARTTLNVQGDTAGSAEAATALADVLLAGGESEPARALLERAERIQRQHGAIRDLARTLSTTARLHLHTGDEAAARAALRESIGLYESIDERTELPAVLDLFALLLVRTAGQPQRATRLLAAAEALRSRTGATTTGADRDLLQATVSELRRQLGATLYATARAEGLRLRPEAMAGEALATAEPGRAEERGEAGALTPRQLQVALLVADGLTNRQIAHQLDIAEWTVVNHVRHVMRKLGCNSRVQVAWAVGRRQ</sequence>
<dbReference type="InterPro" id="IPR000792">
    <property type="entry name" value="Tscrpt_reg_LuxR_C"/>
</dbReference>
<dbReference type="Gene3D" id="1.25.40.10">
    <property type="entry name" value="Tetratricopeptide repeat domain"/>
    <property type="match status" value="1"/>
</dbReference>
<proteinExistence type="predicted"/>
<dbReference type="Gene3D" id="1.10.10.10">
    <property type="entry name" value="Winged helix-like DNA-binding domain superfamily/Winged helix DNA-binding domain"/>
    <property type="match status" value="1"/>
</dbReference>
<dbReference type="InterPro" id="IPR058852">
    <property type="entry name" value="HTH_77"/>
</dbReference>
<dbReference type="Pfam" id="PF00196">
    <property type="entry name" value="GerE"/>
    <property type="match status" value="1"/>
</dbReference>
<gene>
    <name evidence="2" type="ORF">ABZ921_36420</name>
</gene>
<dbReference type="Gene3D" id="3.40.50.300">
    <property type="entry name" value="P-loop containing nucleotide triphosphate hydrolases"/>
    <property type="match status" value="1"/>
</dbReference>
<dbReference type="InterPro" id="IPR036388">
    <property type="entry name" value="WH-like_DNA-bd_sf"/>
</dbReference>
<comment type="caution">
    <text evidence="2">The sequence shown here is derived from an EMBL/GenBank/DDBJ whole genome shotgun (WGS) entry which is preliminary data.</text>
</comment>
<dbReference type="RefSeq" id="WP_359357109.1">
    <property type="nucleotide sequence ID" value="NZ_JBEYXV010000024.1"/>
</dbReference>
<dbReference type="SUPFAM" id="SSF52540">
    <property type="entry name" value="P-loop containing nucleoside triphosphate hydrolases"/>
    <property type="match status" value="1"/>
</dbReference>
<dbReference type="SUPFAM" id="SSF46894">
    <property type="entry name" value="C-terminal effector domain of the bipartite response regulators"/>
    <property type="match status" value="1"/>
</dbReference>
<accession>A0ABV3BYN7</accession>
<dbReference type="PROSITE" id="PS50043">
    <property type="entry name" value="HTH_LUXR_2"/>
    <property type="match status" value="1"/>
</dbReference>
<dbReference type="PANTHER" id="PTHR47691:SF3">
    <property type="entry name" value="HTH-TYPE TRANSCRIPTIONAL REGULATOR RV0890C-RELATED"/>
    <property type="match status" value="1"/>
</dbReference>
<dbReference type="CDD" id="cd06170">
    <property type="entry name" value="LuxR_C_like"/>
    <property type="match status" value="1"/>
</dbReference>
<protein>
    <submittedName>
        <fullName evidence="2">LuxR C-terminal-related transcriptional regulator</fullName>
    </submittedName>
</protein>
<dbReference type="Proteomes" id="UP001551176">
    <property type="component" value="Unassembled WGS sequence"/>
</dbReference>
<dbReference type="InterPro" id="IPR027417">
    <property type="entry name" value="P-loop_NTPase"/>
</dbReference>
<name>A0ABV3BYN7_9ACTN</name>
<dbReference type="PRINTS" id="PR00038">
    <property type="entry name" value="HTHLUXR"/>
</dbReference>
<dbReference type="SMART" id="SM00421">
    <property type="entry name" value="HTH_LUXR"/>
    <property type="match status" value="1"/>
</dbReference>
<dbReference type="Pfam" id="PF25872">
    <property type="entry name" value="HTH_77"/>
    <property type="match status" value="1"/>
</dbReference>
<reference evidence="2 3" key="1">
    <citation type="submission" date="2024-06" db="EMBL/GenBank/DDBJ databases">
        <title>The Natural Products Discovery Center: Release of the First 8490 Sequenced Strains for Exploring Actinobacteria Biosynthetic Diversity.</title>
        <authorList>
            <person name="Kalkreuter E."/>
            <person name="Kautsar S.A."/>
            <person name="Yang D."/>
            <person name="Bader C.D."/>
            <person name="Teijaro C.N."/>
            <person name="Fluegel L."/>
            <person name="Davis C.M."/>
            <person name="Simpson J.R."/>
            <person name="Lauterbach L."/>
            <person name="Steele A.D."/>
            <person name="Gui C."/>
            <person name="Meng S."/>
            <person name="Li G."/>
            <person name="Viehrig K."/>
            <person name="Ye F."/>
            <person name="Su P."/>
            <person name="Kiefer A.F."/>
            <person name="Nichols A."/>
            <person name="Cepeda A.J."/>
            <person name="Yan W."/>
            <person name="Fan B."/>
            <person name="Jiang Y."/>
            <person name="Adhikari A."/>
            <person name="Zheng C.-J."/>
            <person name="Schuster L."/>
            <person name="Cowan T.M."/>
            <person name="Smanski M.J."/>
            <person name="Chevrette M.G."/>
            <person name="De Carvalho L.P.S."/>
            <person name="Shen B."/>
        </authorList>
    </citation>
    <scope>NUCLEOTIDE SEQUENCE [LARGE SCALE GENOMIC DNA]</scope>
    <source>
        <strain evidence="2 3">NPDC046838</strain>
    </source>
</reference>
<evidence type="ECO:0000313" key="3">
    <source>
        <dbReference type="Proteomes" id="UP001551176"/>
    </source>
</evidence>
<feature type="domain" description="HTH luxR-type" evidence="1">
    <location>
        <begin position="711"/>
        <end position="775"/>
    </location>
</feature>
<dbReference type="InterPro" id="IPR016032">
    <property type="entry name" value="Sig_transdc_resp-reg_C-effctor"/>
</dbReference>
<dbReference type="PROSITE" id="PS00622">
    <property type="entry name" value="HTH_LUXR_1"/>
    <property type="match status" value="1"/>
</dbReference>
<dbReference type="SUPFAM" id="SSF48452">
    <property type="entry name" value="TPR-like"/>
    <property type="match status" value="1"/>
</dbReference>
<dbReference type="PANTHER" id="PTHR47691">
    <property type="entry name" value="REGULATOR-RELATED"/>
    <property type="match status" value="1"/>
</dbReference>
<keyword evidence="3" id="KW-1185">Reference proteome</keyword>
<evidence type="ECO:0000313" key="2">
    <source>
        <dbReference type="EMBL" id="MEU6826129.1"/>
    </source>
</evidence>
<evidence type="ECO:0000259" key="1">
    <source>
        <dbReference type="PROSITE" id="PS50043"/>
    </source>
</evidence>
<dbReference type="EMBL" id="JBEYXV010000024">
    <property type="protein sequence ID" value="MEU6826129.1"/>
    <property type="molecule type" value="Genomic_DNA"/>
</dbReference>